<accession>G4HLR1</accession>
<dbReference type="Pfam" id="PF04542">
    <property type="entry name" value="Sigma70_r2"/>
    <property type="match status" value="1"/>
</dbReference>
<dbReference type="RefSeq" id="WP_007132082.1">
    <property type="nucleotide sequence ID" value="NZ_AGIP01000015.1"/>
</dbReference>
<dbReference type="Gene3D" id="1.10.1740.10">
    <property type="match status" value="1"/>
</dbReference>
<evidence type="ECO:0000256" key="4">
    <source>
        <dbReference type="ARBA" id="ARBA00023163"/>
    </source>
</evidence>
<reference evidence="6 7" key="1">
    <citation type="submission" date="2011-09" db="EMBL/GenBank/DDBJ databases">
        <title>The draft genome of Paenibacillus lactis 154.</title>
        <authorList>
            <consortium name="US DOE Joint Genome Institute (JGI-PGF)"/>
            <person name="Lucas S."/>
            <person name="Han J."/>
            <person name="Lapidus A."/>
            <person name="Cheng J.-F."/>
            <person name="Goodwin L."/>
            <person name="Pitluck S."/>
            <person name="Peters L."/>
            <person name="Land M.L."/>
            <person name="Hauser L."/>
            <person name="Siebers A."/>
            <person name="Thelen M."/>
            <person name="Hugenholtz P."/>
            <person name="Allgaier M."/>
            <person name="Woyke T.J."/>
        </authorList>
    </citation>
    <scope>NUCLEOTIDE SEQUENCE [LARGE SCALE GENOMIC DNA]</scope>
    <source>
        <strain evidence="6 7">154</strain>
    </source>
</reference>
<keyword evidence="3" id="KW-0238">DNA-binding</keyword>
<dbReference type="InterPro" id="IPR013325">
    <property type="entry name" value="RNA_pol_sigma_r2"/>
</dbReference>
<keyword evidence="4" id="KW-0804">Transcription</keyword>
<sequence length="159" mass="18540">MSGAQDTKSVYPDKQASITSFESTYKLYRQRIRTYFSVKLNPMAADDLTQQVFLKAVENLHNFRAGSNVFTWIFKIAQNTLKNEYRRLSRKKEAPFDFTAFESQSISLEFTKYVDFRIDIGEPRLKHVMSSTKKSLHYAFLWTARCLKSPRSLACVKAR</sequence>
<organism evidence="6 7">
    <name type="scientific">Paenibacillus lactis 154</name>
    <dbReference type="NCBI Taxonomy" id="743719"/>
    <lineage>
        <taxon>Bacteria</taxon>
        <taxon>Bacillati</taxon>
        <taxon>Bacillota</taxon>
        <taxon>Bacilli</taxon>
        <taxon>Bacillales</taxon>
        <taxon>Paenibacillaceae</taxon>
        <taxon>Paenibacillus</taxon>
    </lineage>
</organism>
<dbReference type="GO" id="GO:0006352">
    <property type="term" value="P:DNA-templated transcription initiation"/>
    <property type="evidence" value="ECO:0007669"/>
    <property type="project" value="InterPro"/>
</dbReference>
<dbReference type="InterPro" id="IPR007627">
    <property type="entry name" value="RNA_pol_sigma70_r2"/>
</dbReference>
<name>G4HLR1_9BACL</name>
<dbReference type="GO" id="GO:0003677">
    <property type="term" value="F:DNA binding"/>
    <property type="evidence" value="ECO:0007669"/>
    <property type="project" value="UniProtKB-KW"/>
</dbReference>
<keyword evidence="1" id="KW-0805">Transcription regulation</keyword>
<evidence type="ECO:0000313" key="7">
    <source>
        <dbReference type="Proteomes" id="UP000003891"/>
    </source>
</evidence>
<dbReference type="InterPro" id="IPR039425">
    <property type="entry name" value="RNA_pol_sigma-70-like"/>
</dbReference>
<dbReference type="eggNOG" id="COG1595">
    <property type="taxonomic scope" value="Bacteria"/>
</dbReference>
<dbReference type="PANTHER" id="PTHR43133:SF8">
    <property type="entry name" value="RNA POLYMERASE SIGMA FACTOR HI_1459-RELATED"/>
    <property type="match status" value="1"/>
</dbReference>
<dbReference type="PATRIC" id="fig|743719.3.peg.5006"/>
<feature type="domain" description="RNA polymerase sigma-70 region 2" evidence="5">
    <location>
        <begin position="28"/>
        <end position="90"/>
    </location>
</feature>
<keyword evidence="2" id="KW-0731">Sigma factor</keyword>
<dbReference type="GO" id="GO:0016987">
    <property type="term" value="F:sigma factor activity"/>
    <property type="evidence" value="ECO:0007669"/>
    <property type="project" value="UniProtKB-KW"/>
</dbReference>
<dbReference type="STRING" id="743719.PaelaDRAFT_4922"/>
<gene>
    <name evidence="6" type="ORF">PaelaDRAFT_4922</name>
</gene>
<evidence type="ECO:0000259" key="5">
    <source>
        <dbReference type="Pfam" id="PF04542"/>
    </source>
</evidence>
<evidence type="ECO:0000256" key="3">
    <source>
        <dbReference type="ARBA" id="ARBA00023125"/>
    </source>
</evidence>
<dbReference type="SUPFAM" id="SSF88946">
    <property type="entry name" value="Sigma2 domain of RNA polymerase sigma factors"/>
    <property type="match status" value="1"/>
</dbReference>
<evidence type="ECO:0000313" key="6">
    <source>
        <dbReference type="EMBL" id="EHB56556.1"/>
    </source>
</evidence>
<dbReference type="EMBL" id="AGIP01000015">
    <property type="protein sequence ID" value="EHB56556.1"/>
    <property type="molecule type" value="Genomic_DNA"/>
</dbReference>
<dbReference type="AlphaFoldDB" id="G4HLR1"/>
<evidence type="ECO:0000256" key="2">
    <source>
        <dbReference type="ARBA" id="ARBA00023082"/>
    </source>
</evidence>
<evidence type="ECO:0000256" key="1">
    <source>
        <dbReference type="ARBA" id="ARBA00023015"/>
    </source>
</evidence>
<protein>
    <submittedName>
        <fullName evidence="6">Sigma-70 region 2 domain protein</fullName>
    </submittedName>
</protein>
<proteinExistence type="predicted"/>
<dbReference type="PANTHER" id="PTHR43133">
    <property type="entry name" value="RNA POLYMERASE ECF-TYPE SIGMA FACTO"/>
    <property type="match status" value="1"/>
</dbReference>
<dbReference type="Proteomes" id="UP000003891">
    <property type="component" value="Unassembled WGS sequence"/>
</dbReference>